<evidence type="ECO:0000256" key="4">
    <source>
        <dbReference type="ARBA" id="ARBA00023242"/>
    </source>
</evidence>
<keyword evidence="5" id="KW-0469">Meiosis</keyword>
<dbReference type="AlphaFoldDB" id="A0A8H5CNU8"/>
<feature type="coiled-coil region" evidence="6">
    <location>
        <begin position="91"/>
        <end position="125"/>
    </location>
</feature>
<sequence length="237" mass="26836">MSLSTKTKSDVKVLKGQEAENKVLEYVRKMNRPYGAVDVAANLKGAVAKTATQKILVALAEKGELVQKTYGKMTFFVVSQDKLDTLPKETITVLEEEYKQLDEENKESIAQIKALNNELVKLKSTPSDTEVEKEIANLKAEITKRNEVLQPLRLGAPLVSAEDIAKMDAEWLKWRTEWIRRKKIYNSLWQLVMDAVPPQDIEILVEDLGIELDTSEHTALEKSALFAVSKNPLKRKR</sequence>
<name>A0A8H5CNU8_9AGAR</name>
<keyword evidence="9" id="KW-1185">Reference proteome</keyword>
<evidence type="ECO:0000313" key="8">
    <source>
        <dbReference type="EMBL" id="KAF5345291.1"/>
    </source>
</evidence>
<keyword evidence="3" id="KW-0233">DNA recombination</keyword>
<dbReference type="PANTHER" id="PTHR15938:SF0">
    <property type="entry name" value="HOMOLOGOUS-PAIRING PROTEIN 2 HOMOLOG"/>
    <property type="match status" value="1"/>
</dbReference>
<organism evidence="8 9">
    <name type="scientific">Tetrapyrgos nigripes</name>
    <dbReference type="NCBI Taxonomy" id="182062"/>
    <lineage>
        <taxon>Eukaryota</taxon>
        <taxon>Fungi</taxon>
        <taxon>Dikarya</taxon>
        <taxon>Basidiomycota</taxon>
        <taxon>Agaricomycotina</taxon>
        <taxon>Agaricomycetes</taxon>
        <taxon>Agaricomycetidae</taxon>
        <taxon>Agaricales</taxon>
        <taxon>Marasmiineae</taxon>
        <taxon>Marasmiaceae</taxon>
        <taxon>Tetrapyrgos</taxon>
    </lineage>
</organism>
<dbReference type="PANTHER" id="PTHR15938">
    <property type="entry name" value="TBP-1 INTERACTING PROTEIN"/>
    <property type="match status" value="1"/>
</dbReference>
<comment type="subcellular location">
    <subcellularLocation>
        <location evidence="1">Nucleus</location>
    </subcellularLocation>
</comment>
<keyword evidence="6" id="KW-0175">Coiled coil</keyword>
<evidence type="ECO:0000256" key="3">
    <source>
        <dbReference type="ARBA" id="ARBA00023172"/>
    </source>
</evidence>
<dbReference type="GO" id="GO:0000794">
    <property type="term" value="C:condensed nuclear chromosome"/>
    <property type="evidence" value="ECO:0007669"/>
    <property type="project" value="TreeGrafter"/>
</dbReference>
<dbReference type="Pfam" id="PF07106">
    <property type="entry name" value="WHD_TBPIP"/>
    <property type="match status" value="1"/>
</dbReference>
<reference evidence="8 9" key="1">
    <citation type="journal article" date="2020" name="ISME J.">
        <title>Uncovering the hidden diversity of litter-decomposition mechanisms in mushroom-forming fungi.</title>
        <authorList>
            <person name="Floudas D."/>
            <person name="Bentzer J."/>
            <person name="Ahren D."/>
            <person name="Johansson T."/>
            <person name="Persson P."/>
            <person name="Tunlid A."/>
        </authorList>
    </citation>
    <scope>NUCLEOTIDE SEQUENCE [LARGE SCALE GENOMIC DNA]</scope>
    <source>
        <strain evidence="8 9">CBS 291.85</strain>
    </source>
</reference>
<dbReference type="Proteomes" id="UP000559256">
    <property type="component" value="Unassembled WGS sequence"/>
</dbReference>
<evidence type="ECO:0000256" key="2">
    <source>
        <dbReference type="ARBA" id="ARBA00007922"/>
    </source>
</evidence>
<comment type="caution">
    <text evidence="8">The sequence shown here is derived from an EMBL/GenBank/DDBJ whole genome shotgun (WGS) entry which is preliminary data.</text>
</comment>
<feature type="domain" description="Homologous-pairing protein 2 winged helix" evidence="7">
    <location>
        <begin position="18"/>
        <end position="78"/>
    </location>
</feature>
<evidence type="ECO:0000256" key="1">
    <source>
        <dbReference type="ARBA" id="ARBA00004123"/>
    </source>
</evidence>
<dbReference type="GO" id="GO:0007129">
    <property type="term" value="P:homologous chromosome pairing at meiosis"/>
    <property type="evidence" value="ECO:0007669"/>
    <property type="project" value="TreeGrafter"/>
</dbReference>
<protein>
    <recommendedName>
        <fullName evidence="7">Homologous-pairing protein 2 winged helix domain-containing protein</fullName>
    </recommendedName>
</protein>
<dbReference type="OrthoDB" id="272266at2759"/>
<dbReference type="Gene3D" id="1.10.10.10">
    <property type="entry name" value="Winged helix-like DNA-binding domain superfamily/Winged helix DNA-binding domain"/>
    <property type="match status" value="1"/>
</dbReference>
<keyword evidence="4" id="KW-0539">Nucleus</keyword>
<dbReference type="GO" id="GO:0000709">
    <property type="term" value="P:meiotic joint molecule formation"/>
    <property type="evidence" value="ECO:0007669"/>
    <property type="project" value="TreeGrafter"/>
</dbReference>
<dbReference type="InterPro" id="IPR010776">
    <property type="entry name" value="Hop2_WH_dom"/>
</dbReference>
<dbReference type="EMBL" id="JAACJM010000113">
    <property type="protein sequence ID" value="KAF5345291.1"/>
    <property type="molecule type" value="Genomic_DNA"/>
</dbReference>
<evidence type="ECO:0000256" key="5">
    <source>
        <dbReference type="ARBA" id="ARBA00023254"/>
    </source>
</evidence>
<dbReference type="InterPro" id="IPR036388">
    <property type="entry name" value="WH-like_DNA-bd_sf"/>
</dbReference>
<dbReference type="GO" id="GO:0120231">
    <property type="term" value="C:DNA recombinase auxiliary factor complex"/>
    <property type="evidence" value="ECO:0007669"/>
    <property type="project" value="TreeGrafter"/>
</dbReference>
<dbReference type="GO" id="GO:0010774">
    <property type="term" value="P:meiotic strand invasion involved in reciprocal meiotic recombination"/>
    <property type="evidence" value="ECO:0007669"/>
    <property type="project" value="TreeGrafter"/>
</dbReference>
<dbReference type="GO" id="GO:0120230">
    <property type="term" value="F:recombinase activator activity"/>
    <property type="evidence" value="ECO:0007669"/>
    <property type="project" value="TreeGrafter"/>
</dbReference>
<evidence type="ECO:0000259" key="7">
    <source>
        <dbReference type="Pfam" id="PF07106"/>
    </source>
</evidence>
<comment type="similarity">
    <text evidence="2">Belongs to the HOP2 family.</text>
</comment>
<accession>A0A8H5CNU8</accession>
<gene>
    <name evidence="8" type="ORF">D9758_008473</name>
</gene>
<evidence type="ECO:0000256" key="6">
    <source>
        <dbReference type="SAM" id="Coils"/>
    </source>
</evidence>
<proteinExistence type="inferred from homology"/>
<evidence type="ECO:0000313" key="9">
    <source>
        <dbReference type="Proteomes" id="UP000559256"/>
    </source>
</evidence>
<dbReference type="GO" id="GO:0003690">
    <property type="term" value="F:double-stranded DNA binding"/>
    <property type="evidence" value="ECO:0007669"/>
    <property type="project" value="TreeGrafter"/>
</dbReference>